<proteinExistence type="predicted"/>
<dbReference type="KEGG" id="ock:EXM22_04420"/>
<dbReference type="AlphaFoldDB" id="A0A5C1QIH7"/>
<dbReference type="Pfam" id="PF13646">
    <property type="entry name" value="HEAT_2"/>
    <property type="match status" value="1"/>
</dbReference>
<dbReference type="SUPFAM" id="SSF48371">
    <property type="entry name" value="ARM repeat"/>
    <property type="match status" value="2"/>
</dbReference>
<evidence type="ECO:0000313" key="1">
    <source>
        <dbReference type="EMBL" id="QEN07267.1"/>
    </source>
</evidence>
<dbReference type="OrthoDB" id="5402105at2"/>
<dbReference type="InterPro" id="IPR011989">
    <property type="entry name" value="ARM-like"/>
</dbReference>
<dbReference type="InterPro" id="IPR016024">
    <property type="entry name" value="ARM-type_fold"/>
</dbReference>
<dbReference type="RefSeq" id="WP_149485349.1">
    <property type="nucleotide sequence ID" value="NZ_CP036150.1"/>
</dbReference>
<sequence>MKNILALKNNEKDRKYLQSSMAETKPYQWLSATLQSLEKQAKEAPWKYLFLNYEEELRLMAQHPDSKLRYQACSILILSDSKTTRRILWDLFRDNHQEIRILMIQYFRSSDRQKLYNTLFRLYLRDPLFQVRKEALSRIRKDFSDLYTLNTENLEVEERIHCLELLDIHSAHDHNLALRLMDDPSPGIVLAASLYLEKTGTLDNLIKKASLKDEVDLDRRKKILISAAEHQVISFLMKKENLQGRASLFLAIEVFQKGMTSSLFPWVIEQVFGLKGSTPVVQELKEKALSCLIKRKDPESILLIKRFLQEKLEQPALMELLIENLPSEGNFQFYPILKTFLMDKDFPYWPSLVKSFEKMPLNLCLSDLYALVRDASLDKIIRKRAVLLLPRFGEFTSTLFILENLGLLDQDEMSDLALSIVRSQKSEFLKTAAFIFSEHDSALHQNLMRLASASGIQELIPVMEEKLVDADPMSRMVSLSCLKELDQRDSIPLMRGLLYDPDERVRREAASVFVDWNREETLSEVGKILQDKNESPSVLRAIIKALGLCKNSNVIPLLISLSEWQIELKDKILEALSLKQSREEMALIISHFASSSDQGREFLIEVFRAMGESIEEPLMDLLGSTQDQTLKESIASVLDKTGYTDLQIGLLKSPYSSRRLSAAGNLSLIASLNACRGLLFAAKDINRDIRILAIRALVQIRENTEILEQLKDDPDKKVRRYTLWAIERMKASQLP</sequence>
<dbReference type="Gene3D" id="1.25.10.10">
    <property type="entry name" value="Leucine-rich Repeat Variant"/>
    <property type="match status" value="3"/>
</dbReference>
<reference evidence="1 2" key="1">
    <citation type="submission" date="2019-02" db="EMBL/GenBank/DDBJ databases">
        <title>Complete Genome Sequence and Methylome Analysis of free living Spirochaetas.</title>
        <authorList>
            <person name="Fomenkov A."/>
            <person name="Dubinina G."/>
            <person name="Leshcheva N."/>
            <person name="Mikheeva N."/>
            <person name="Grabovich M."/>
            <person name="Vincze T."/>
            <person name="Roberts R.J."/>
        </authorList>
    </citation>
    <scope>NUCLEOTIDE SEQUENCE [LARGE SCALE GENOMIC DNA]</scope>
    <source>
        <strain evidence="1 2">K2</strain>
    </source>
</reference>
<dbReference type="EMBL" id="CP036150">
    <property type="protein sequence ID" value="QEN07267.1"/>
    <property type="molecule type" value="Genomic_DNA"/>
</dbReference>
<dbReference type="Proteomes" id="UP000324209">
    <property type="component" value="Chromosome"/>
</dbReference>
<organism evidence="1 2">
    <name type="scientific">Oceanispirochaeta crateris</name>
    <dbReference type="NCBI Taxonomy" id="2518645"/>
    <lineage>
        <taxon>Bacteria</taxon>
        <taxon>Pseudomonadati</taxon>
        <taxon>Spirochaetota</taxon>
        <taxon>Spirochaetia</taxon>
        <taxon>Spirochaetales</taxon>
        <taxon>Spirochaetaceae</taxon>
        <taxon>Oceanispirochaeta</taxon>
    </lineage>
</organism>
<gene>
    <name evidence="1" type="ORF">EXM22_04420</name>
</gene>
<keyword evidence="2" id="KW-1185">Reference proteome</keyword>
<accession>A0A5C1QIH7</accession>
<protein>
    <submittedName>
        <fullName evidence="1">HEAT repeat domain-containing protein</fullName>
    </submittedName>
</protein>
<name>A0A5C1QIH7_9SPIO</name>
<evidence type="ECO:0000313" key="2">
    <source>
        <dbReference type="Proteomes" id="UP000324209"/>
    </source>
</evidence>